<dbReference type="Pfam" id="PF25019">
    <property type="entry name" value="LRR_R13L1-DRL21"/>
    <property type="match status" value="1"/>
</dbReference>
<organism evidence="9 10">
    <name type="scientific">Nyssa sinensis</name>
    <dbReference type="NCBI Taxonomy" id="561372"/>
    <lineage>
        <taxon>Eukaryota</taxon>
        <taxon>Viridiplantae</taxon>
        <taxon>Streptophyta</taxon>
        <taxon>Embryophyta</taxon>
        <taxon>Tracheophyta</taxon>
        <taxon>Spermatophyta</taxon>
        <taxon>Magnoliopsida</taxon>
        <taxon>eudicotyledons</taxon>
        <taxon>Gunneridae</taxon>
        <taxon>Pentapetalae</taxon>
        <taxon>asterids</taxon>
        <taxon>Cornales</taxon>
        <taxon>Nyssaceae</taxon>
        <taxon>Nyssa</taxon>
    </lineage>
</organism>
<dbReference type="EMBL" id="CM018039">
    <property type="protein sequence ID" value="KAA8536333.1"/>
    <property type="molecule type" value="Genomic_DNA"/>
</dbReference>
<dbReference type="InterPro" id="IPR006553">
    <property type="entry name" value="Leu-rich_rpt_Cys-con_subtyp"/>
</dbReference>
<evidence type="ECO:0000313" key="9">
    <source>
        <dbReference type="EMBL" id="KAA8536333.1"/>
    </source>
</evidence>
<dbReference type="InterPro" id="IPR055414">
    <property type="entry name" value="LRR_R13L4/SHOC2-like"/>
</dbReference>
<sequence length="792" mass="88717">MADIFLAPLLQVFYEKLASPAFQKLGDIWDLKDDFQKLQQTLPIIQALLEDAEERQRTDRAVQIWLSKLNDAALITVYKIHDLMYELARSFFRNGYLILENALPQSDPAQIRHLSIDLDYGSSLIPEALDRAKHLRTLLVVSGGGFGGEPADMFSHFSYLRVLDLSGCDIKLPQSIGKLHLLKYLDLSNTDIEELPSTASSLRSLLILNLFGCYNLKSLPAVSNMTELRHLNISGCEKLTDMPLDIGVLRQLQTLPIFVVNSTFIGSSSQRKKSNLSKLVFLNLRGSSLQRKQSNLSDLRSLNLRGELKIKHLERVGAPSEAMQANLMYKEYLKSLGLCWGDDDVSRFQERKRESPEPSQKSEMDADLGAEVLACLRPHQNLQRLFVAGYPGLGFPDWTLPKLTMLVFINCRGCLQLPTLGHLPLLETLRMEGMAEVTSIGKEFYGEDTPLIFPSLLELTIGDFPVLQEWSSMDGRETFPKLSKLTVRKCPSLIVMPSVLSLQHLELHDCNRRILWCLENLTLLSDLVIKGFTELSSLPGILLSNNCLLRSLKIISCRKLHSLPSELENLTSLKSLTIRWCEELSSLPLGFQNLTALESLEIGDCHSLISLPQEGIGGLGSLRTLSIENCSNLASISMKFQDFTALEHLTIMYCPRLAALPDDLQYLSALRSLTILGCLELVFLPQGLQHVTTLQTLEIRSCPSVTALPEWLENFSSLRSLAISDCQNLKTLPIALRRLSGLQHLSIQDCPDLERRCQQDEGADWWKIAHVSYRYIFSSASRQSSGAASSSS</sequence>
<evidence type="ECO:0000256" key="1">
    <source>
        <dbReference type="ARBA" id="ARBA00022614"/>
    </source>
</evidence>
<dbReference type="PANTHER" id="PTHR36766:SF55">
    <property type="entry name" value="OS11G0492900 PROTEIN"/>
    <property type="match status" value="1"/>
</dbReference>
<name>A0A5J5AZ68_9ASTE</name>
<keyword evidence="4" id="KW-0611">Plant defense</keyword>
<feature type="domain" description="Disease resistance R13L4/SHOC-2-like LRR" evidence="7">
    <location>
        <begin position="517"/>
        <end position="750"/>
    </location>
</feature>
<dbReference type="Pfam" id="PF23598">
    <property type="entry name" value="LRR_14"/>
    <property type="match status" value="1"/>
</dbReference>
<evidence type="ECO:0000256" key="2">
    <source>
        <dbReference type="ARBA" id="ARBA00022737"/>
    </source>
</evidence>
<protein>
    <submittedName>
        <fullName evidence="9">Uncharacterized protein</fullName>
    </submittedName>
</protein>
<keyword evidence="3" id="KW-0547">Nucleotide-binding</keyword>
<dbReference type="InterPro" id="IPR041118">
    <property type="entry name" value="Rx_N"/>
</dbReference>
<dbReference type="Proteomes" id="UP000325577">
    <property type="component" value="Linkage Group LG16"/>
</dbReference>
<evidence type="ECO:0000259" key="8">
    <source>
        <dbReference type="Pfam" id="PF25019"/>
    </source>
</evidence>
<evidence type="ECO:0000256" key="3">
    <source>
        <dbReference type="ARBA" id="ARBA00022741"/>
    </source>
</evidence>
<accession>A0A5J5AZ68</accession>
<keyword evidence="10" id="KW-1185">Reference proteome</keyword>
<dbReference type="PANTHER" id="PTHR36766">
    <property type="entry name" value="PLANT BROAD-SPECTRUM MILDEW RESISTANCE PROTEIN RPW8"/>
    <property type="match status" value="1"/>
</dbReference>
<dbReference type="InterPro" id="IPR001611">
    <property type="entry name" value="Leu-rich_rpt"/>
</dbReference>
<evidence type="ECO:0000256" key="4">
    <source>
        <dbReference type="ARBA" id="ARBA00022821"/>
    </source>
</evidence>
<keyword evidence="1" id="KW-0433">Leucine-rich repeat</keyword>
<feature type="domain" description="Disease resistance N-terminal" evidence="6">
    <location>
        <begin position="10"/>
        <end position="89"/>
    </location>
</feature>
<dbReference type="SMART" id="SM00367">
    <property type="entry name" value="LRR_CC"/>
    <property type="match status" value="3"/>
</dbReference>
<dbReference type="Pfam" id="PF18052">
    <property type="entry name" value="Rx_N"/>
    <property type="match status" value="1"/>
</dbReference>
<proteinExistence type="predicted"/>
<evidence type="ECO:0000256" key="5">
    <source>
        <dbReference type="ARBA" id="ARBA00022840"/>
    </source>
</evidence>
<dbReference type="OrthoDB" id="1935327at2759"/>
<gene>
    <name evidence="9" type="ORF">F0562_028811</name>
</gene>
<reference evidence="9 10" key="1">
    <citation type="submission" date="2019-09" db="EMBL/GenBank/DDBJ databases">
        <title>A chromosome-level genome assembly of the Chinese tupelo Nyssa sinensis.</title>
        <authorList>
            <person name="Yang X."/>
            <person name="Kang M."/>
            <person name="Yang Y."/>
            <person name="Xiong H."/>
            <person name="Wang M."/>
            <person name="Zhang Z."/>
            <person name="Wang Z."/>
            <person name="Wu H."/>
            <person name="Ma T."/>
            <person name="Liu J."/>
            <person name="Xi Z."/>
        </authorList>
    </citation>
    <scope>NUCLEOTIDE SEQUENCE [LARGE SCALE GENOMIC DNA]</scope>
    <source>
        <strain evidence="9">J267</strain>
        <tissue evidence="9">Leaf</tissue>
    </source>
</reference>
<evidence type="ECO:0000259" key="7">
    <source>
        <dbReference type="Pfam" id="PF23598"/>
    </source>
</evidence>
<evidence type="ECO:0000313" key="10">
    <source>
        <dbReference type="Proteomes" id="UP000325577"/>
    </source>
</evidence>
<dbReference type="SUPFAM" id="SSF52058">
    <property type="entry name" value="L domain-like"/>
    <property type="match status" value="2"/>
</dbReference>
<dbReference type="InterPro" id="IPR032675">
    <property type="entry name" value="LRR_dom_sf"/>
</dbReference>
<dbReference type="InterPro" id="IPR056789">
    <property type="entry name" value="LRR_R13L1-DRL21"/>
</dbReference>
<dbReference type="Gene3D" id="3.80.10.10">
    <property type="entry name" value="Ribonuclease Inhibitor"/>
    <property type="match status" value="4"/>
</dbReference>
<keyword evidence="5" id="KW-0067">ATP-binding</keyword>
<feature type="domain" description="R13L1/DRL21-like LRR repeat region" evidence="8">
    <location>
        <begin position="296"/>
        <end position="434"/>
    </location>
</feature>
<dbReference type="AlphaFoldDB" id="A0A5J5AZ68"/>
<evidence type="ECO:0000259" key="6">
    <source>
        <dbReference type="Pfam" id="PF18052"/>
    </source>
</evidence>
<dbReference type="GO" id="GO:0005524">
    <property type="term" value="F:ATP binding"/>
    <property type="evidence" value="ECO:0007669"/>
    <property type="project" value="UniProtKB-KW"/>
</dbReference>
<dbReference type="Gene3D" id="1.20.5.4130">
    <property type="match status" value="1"/>
</dbReference>
<keyword evidence="2" id="KW-0677">Repeat</keyword>
<dbReference type="Pfam" id="PF00560">
    <property type="entry name" value="LRR_1"/>
    <property type="match status" value="1"/>
</dbReference>
<dbReference type="GO" id="GO:0006952">
    <property type="term" value="P:defense response"/>
    <property type="evidence" value="ECO:0007669"/>
    <property type="project" value="UniProtKB-KW"/>
</dbReference>